<proteinExistence type="predicted"/>
<dbReference type="AlphaFoldDB" id="X1INS4"/>
<protein>
    <submittedName>
        <fullName evidence="1">Uncharacterized protein</fullName>
    </submittedName>
</protein>
<gene>
    <name evidence="1" type="ORF">S03H2_51139</name>
</gene>
<feature type="non-terminal residue" evidence="1">
    <location>
        <position position="1"/>
    </location>
</feature>
<evidence type="ECO:0000313" key="1">
    <source>
        <dbReference type="EMBL" id="GAH70900.1"/>
    </source>
</evidence>
<accession>X1INS4</accession>
<sequence length="42" mass="4934">KTPLENLSQETRQKLKISDGVYPLLARNLRALIEKQREVMPR</sequence>
<comment type="caution">
    <text evidence="1">The sequence shown here is derived from an EMBL/GenBank/DDBJ whole genome shotgun (WGS) entry which is preliminary data.</text>
</comment>
<name>X1INS4_9ZZZZ</name>
<reference evidence="1" key="1">
    <citation type="journal article" date="2014" name="Front. Microbiol.">
        <title>High frequency of phylogenetically diverse reductive dehalogenase-homologous genes in deep subseafloor sedimentary metagenomes.</title>
        <authorList>
            <person name="Kawai M."/>
            <person name="Futagami T."/>
            <person name="Toyoda A."/>
            <person name="Takaki Y."/>
            <person name="Nishi S."/>
            <person name="Hori S."/>
            <person name="Arai W."/>
            <person name="Tsubouchi T."/>
            <person name="Morono Y."/>
            <person name="Uchiyama I."/>
            <person name="Ito T."/>
            <person name="Fujiyama A."/>
            <person name="Inagaki F."/>
            <person name="Takami H."/>
        </authorList>
    </citation>
    <scope>NUCLEOTIDE SEQUENCE</scope>
    <source>
        <strain evidence="1">Expedition CK06-06</strain>
    </source>
</reference>
<organism evidence="1">
    <name type="scientific">marine sediment metagenome</name>
    <dbReference type="NCBI Taxonomy" id="412755"/>
    <lineage>
        <taxon>unclassified sequences</taxon>
        <taxon>metagenomes</taxon>
        <taxon>ecological metagenomes</taxon>
    </lineage>
</organism>
<dbReference type="EMBL" id="BARU01032420">
    <property type="protein sequence ID" value="GAH70900.1"/>
    <property type="molecule type" value="Genomic_DNA"/>
</dbReference>